<feature type="transmembrane region" description="Helical" evidence="1">
    <location>
        <begin position="38"/>
        <end position="59"/>
    </location>
</feature>
<dbReference type="AlphaFoldDB" id="A0A0S7BCJ6"/>
<feature type="transmembrane region" description="Helical" evidence="1">
    <location>
        <begin position="109"/>
        <end position="130"/>
    </location>
</feature>
<dbReference type="EMBL" id="DF967972">
    <property type="protein sequence ID" value="GAP15564.1"/>
    <property type="molecule type" value="Genomic_DNA"/>
</dbReference>
<gene>
    <name evidence="2" type="ORF">LARV_03355</name>
</gene>
<keyword evidence="1" id="KW-0472">Membrane</keyword>
<reference evidence="2" key="1">
    <citation type="submission" date="2015-07" db="EMBL/GenBank/DDBJ databases">
        <title>Draft Genome Sequences of Anaerolinea thermolimosa IMO-1, Bellilinea caldifistulae GOMI-1, Leptolinea tardivitalis YMTK-2, Levilinea saccharolytica KIBI-1,Longilinea arvoryzae KOME-1, Previously Described as Members of the Anaerolineaceae (Chloroflexi).</title>
        <authorList>
            <person name="Sekiguchi Y."/>
            <person name="Ohashi A."/>
            <person name="Matsuura N."/>
            <person name="Tourlousse M.D."/>
        </authorList>
    </citation>
    <scope>NUCLEOTIDE SEQUENCE [LARGE SCALE GENOMIC DNA]</scope>
    <source>
        <strain evidence="2">KOME-1</strain>
    </source>
</reference>
<keyword evidence="1" id="KW-1133">Transmembrane helix</keyword>
<dbReference type="RefSeq" id="WP_075074735.1">
    <property type="nucleotide sequence ID" value="NZ_DF967972.1"/>
</dbReference>
<dbReference type="Proteomes" id="UP000055060">
    <property type="component" value="Unassembled WGS sequence"/>
</dbReference>
<name>A0A0S7BCJ6_9CHLR</name>
<accession>A0A0S7BCJ6</accession>
<evidence type="ECO:0000313" key="2">
    <source>
        <dbReference type="EMBL" id="GAP15564.1"/>
    </source>
</evidence>
<evidence type="ECO:0000313" key="3">
    <source>
        <dbReference type="Proteomes" id="UP000055060"/>
    </source>
</evidence>
<protein>
    <submittedName>
        <fullName evidence="2">Uncharacterized protein</fullName>
    </submittedName>
</protein>
<keyword evidence="3" id="KW-1185">Reference proteome</keyword>
<keyword evidence="1" id="KW-0812">Transmembrane</keyword>
<proteinExistence type="predicted"/>
<organism evidence="2">
    <name type="scientific">Longilinea arvoryzae</name>
    <dbReference type="NCBI Taxonomy" id="360412"/>
    <lineage>
        <taxon>Bacteria</taxon>
        <taxon>Bacillati</taxon>
        <taxon>Chloroflexota</taxon>
        <taxon>Anaerolineae</taxon>
        <taxon>Anaerolineales</taxon>
        <taxon>Anaerolineaceae</taxon>
        <taxon>Longilinea</taxon>
    </lineage>
</organism>
<dbReference type="STRING" id="360412.LARV_03355"/>
<evidence type="ECO:0000256" key="1">
    <source>
        <dbReference type="SAM" id="Phobius"/>
    </source>
</evidence>
<sequence length="135" mass="13920">MDDLDRLLKSLPQTDLPGGLAGRACANFKRRRQHQQRLHVAASLTLLVVGLWLGGPALLTLSAQIQSGASGPGFLNVLYASLFDAGTALAAYTHGSSSVQAALNNSLGLTAWVGILALAAGALLGISGMVSRSLR</sequence>